<name>A0ABD2HYD5_HETSC</name>
<keyword evidence="2" id="KW-1133">Transmembrane helix</keyword>
<feature type="compositionally biased region" description="Polar residues" evidence="1">
    <location>
        <begin position="111"/>
        <end position="120"/>
    </location>
</feature>
<protein>
    <recommendedName>
        <fullName evidence="5">Transmembrane protein</fullName>
    </recommendedName>
</protein>
<evidence type="ECO:0000313" key="4">
    <source>
        <dbReference type="Proteomes" id="UP001620645"/>
    </source>
</evidence>
<feature type="region of interest" description="Disordered" evidence="1">
    <location>
        <begin position="101"/>
        <end position="128"/>
    </location>
</feature>
<evidence type="ECO:0000256" key="2">
    <source>
        <dbReference type="SAM" id="Phobius"/>
    </source>
</evidence>
<organism evidence="3 4">
    <name type="scientific">Heterodera schachtii</name>
    <name type="common">Sugarbeet cyst nematode worm</name>
    <name type="synonym">Tylenchus schachtii</name>
    <dbReference type="NCBI Taxonomy" id="97005"/>
    <lineage>
        <taxon>Eukaryota</taxon>
        <taxon>Metazoa</taxon>
        <taxon>Ecdysozoa</taxon>
        <taxon>Nematoda</taxon>
        <taxon>Chromadorea</taxon>
        <taxon>Rhabditida</taxon>
        <taxon>Tylenchina</taxon>
        <taxon>Tylenchomorpha</taxon>
        <taxon>Tylenchoidea</taxon>
        <taxon>Heteroderidae</taxon>
        <taxon>Heteroderinae</taxon>
        <taxon>Heterodera</taxon>
    </lineage>
</organism>
<gene>
    <name evidence="3" type="ORF">niasHS_016074</name>
</gene>
<evidence type="ECO:0008006" key="5">
    <source>
        <dbReference type="Google" id="ProtNLM"/>
    </source>
</evidence>
<reference evidence="3 4" key="1">
    <citation type="submission" date="2024-10" db="EMBL/GenBank/DDBJ databases">
        <authorList>
            <person name="Kim D."/>
        </authorList>
    </citation>
    <scope>NUCLEOTIDE SEQUENCE [LARGE SCALE GENOMIC DNA]</scope>
    <source>
        <strain evidence="3">Taebaek</strain>
    </source>
</reference>
<dbReference type="AlphaFoldDB" id="A0ABD2HYD5"/>
<dbReference type="Proteomes" id="UP001620645">
    <property type="component" value="Unassembled WGS sequence"/>
</dbReference>
<keyword evidence="2" id="KW-0472">Membrane</keyword>
<sequence>MLALCRFLFPLNFCFLFLIIFPIVNTDHQQSLWSGFYQSFALELPQEERSDDTLALFAEMDEVDTVLTDGIGAAIMAPPSPAHPAFQKFYLDKKSAKMSDYRTDDNAGKSDGQNAKSESSGDVKKHKKKPWQRLRSLFARARLLKRTARVVQAYQRLKDVPGGWGELVRKMYAEMIVAKRMGAGDAKLLRENSQRALQLLQQGESGAEGQAVLGGGQRFDVAHIEPFRDFWSLVKSSAQTLLALFKGPFHGTENAADGGKSGGGKSCGERQMATTTEQFVRVLKTFAAEENEEGTIFTRSIVRKGGETEGKLKRQQRRRKRLDPFLAFFGMVILVFCVLAILIEICRS</sequence>
<evidence type="ECO:0000256" key="1">
    <source>
        <dbReference type="SAM" id="MobiDB-lite"/>
    </source>
</evidence>
<keyword evidence="4" id="KW-1185">Reference proteome</keyword>
<evidence type="ECO:0000313" key="3">
    <source>
        <dbReference type="EMBL" id="KAL3071991.1"/>
    </source>
</evidence>
<accession>A0ABD2HYD5</accession>
<feature type="transmembrane region" description="Helical" evidence="2">
    <location>
        <begin position="6"/>
        <end position="24"/>
    </location>
</feature>
<proteinExistence type="predicted"/>
<dbReference type="EMBL" id="JBICCN010000377">
    <property type="protein sequence ID" value="KAL3071991.1"/>
    <property type="molecule type" value="Genomic_DNA"/>
</dbReference>
<keyword evidence="2" id="KW-0812">Transmembrane</keyword>
<comment type="caution">
    <text evidence="3">The sequence shown here is derived from an EMBL/GenBank/DDBJ whole genome shotgun (WGS) entry which is preliminary data.</text>
</comment>
<feature type="transmembrane region" description="Helical" evidence="2">
    <location>
        <begin position="322"/>
        <end position="343"/>
    </location>
</feature>